<sequence>MKSVRDFQLEGKRVLVRCDFNVPLDEQGDIVDDFRIQESTPTIQHARERGAKVILLAHLGRPAEEEGSTEEIHSKLSLRPVAQRLGEILGISVPLASDCVGEEVQSIISKMKNGDVVLLENLRFHEEEEENNEEFARALANLGELYINEAFAVDHRAHASLVGIPKFLPSAAGLLLEKEVEALGKVVKDPVRPVIVIIGGTKIESKIHFLEEMCTLADEVFTGNPVFNEIQSKNLAPKGREKIVGPPDGIPSQEQALDIGPETVKLYAAKIAKAKTVFWTGPLGKAEEEEYAKGSLAVAKAIIASGAFSVVGGGDLVAFLDTHGLRDKFSHVSTGGSAMLAFLSGEELPGLKALET</sequence>
<dbReference type="PRINTS" id="PR00477">
    <property type="entry name" value="PHGLYCKINASE"/>
</dbReference>
<keyword evidence="7 10" id="KW-0547">Nucleotide-binding</keyword>
<comment type="subunit">
    <text evidence="10">Monomer.</text>
</comment>
<dbReference type="InterPro" id="IPR001576">
    <property type="entry name" value="Phosphoglycerate_kinase"/>
</dbReference>
<dbReference type="GO" id="GO:0004618">
    <property type="term" value="F:phosphoglycerate kinase activity"/>
    <property type="evidence" value="ECO:0007669"/>
    <property type="project" value="UniProtKB-UniRule"/>
</dbReference>
<feature type="binding site" evidence="11">
    <location>
        <position position="35"/>
    </location>
    <ligand>
        <name>(2R)-3-phosphoglycerate</name>
        <dbReference type="ChEBI" id="CHEBI:58272"/>
    </ligand>
</feature>
<comment type="subcellular location">
    <subcellularLocation>
        <location evidence="10">Cytoplasm</location>
    </subcellularLocation>
</comment>
<feature type="binding site" evidence="10 12">
    <location>
        <position position="206"/>
    </location>
    <ligand>
        <name>ATP</name>
        <dbReference type="ChEBI" id="CHEBI:30616"/>
    </ligand>
</feature>
<dbReference type="Pfam" id="PF00162">
    <property type="entry name" value="PGK"/>
    <property type="match status" value="2"/>
</dbReference>
<feature type="binding site" evidence="11">
    <location>
        <position position="156"/>
    </location>
    <ligand>
        <name>(2R)-3-phosphoglycerate</name>
        <dbReference type="ChEBI" id="CHEBI:58272"/>
    </ligand>
</feature>
<dbReference type="PANTHER" id="PTHR11406">
    <property type="entry name" value="PHOSPHOGLYCERATE KINASE"/>
    <property type="match status" value="1"/>
</dbReference>
<dbReference type="AlphaFoldDB" id="A0A1G2RK89"/>
<feature type="binding site" evidence="10">
    <location>
        <position position="156"/>
    </location>
    <ligand>
        <name>substrate</name>
    </ligand>
</feature>
<dbReference type="GO" id="GO:0005829">
    <property type="term" value="C:cytosol"/>
    <property type="evidence" value="ECO:0007669"/>
    <property type="project" value="TreeGrafter"/>
</dbReference>
<feature type="binding site" evidence="10 11">
    <location>
        <begin position="58"/>
        <end position="61"/>
    </location>
    <ligand>
        <name>substrate</name>
    </ligand>
</feature>
<feature type="binding site" evidence="10 12">
    <location>
        <position position="287"/>
    </location>
    <ligand>
        <name>ATP</name>
        <dbReference type="ChEBI" id="CHEBI:30616"/>
    </ligand>
</feature>
<keyword evidence="8 10" id="KW-0418">Kinase</keyword>
<dbReference type="HAMAP" id="MF_00145">
    <property type="entry name" value="Phosphoglyc_kinase"/>
    <property type="match status" value="1"/>
</dbReference>
<keyword evidence="10" id="KW-0324">Glycolysis</keyword>
<name>A0A1G2RK89_9BACT</name>
<dbReference type="EC" id="2.7.2.3" evidence="4 10"/>
<dbReference type="Proteomes" id="UP000178421">
    <property type="component" value="Unassembled WGS sequence"/>
</dbReference>
<evidence type="ECO:0000256" key="13">
    <source>
        <dbReference type="RuleBase" id="RU000532"/>
    </source>
</evidence>
<dbReference type="InterPro" id="IPR036043">
    <property type="entry name" value="Phosphoglycerate_kinase_sf"/>
</dbReference>
<evidence type="ECO:0000256" key="12">
    <source>
        <dbReference type="PIRSR" id="PIRSR000724-2"/>
    </source>
</evidence>
<accession>A0A1G2RK89</accession>
<dbReference type="InterPro" id="IPR015824">
    <property type="entry name" value="Phosphoglycerate_kinase_N"/>
</dbReference>
<proteinExistence type="inferred from homology"/>
<comment type="catalytic activity">
    <reaction evidence="1 10 13">
        <text>(2R)-3-phosphoglycerate + ATP = (2R)-3-phospho-glyceroyl phosphate + ADP</text>
        <dbReference type="Rhea" id="RHEA:14801"/>
        <dbReference type="ChEBI" id="CHEBI:30616"/>
        <dbReference type="ChEBI" id="CHEBI:57604"/>
        <dbReference type="ChEBI" id="CHEBI:58272"/>
        <dbReference type="ChEBI" id="CHEBI:456216"/>
        <dbReference type="EC" id="2.7.2.3"/>
    </reaction>
</comment>
<protein>
    <recommendedName>
        <fullName evidence="5 10">Phosphoglycerate kinase</fullName>
        <ecNumber evidence="4 10">2.7.2.3</ecNumber>
    </recommendedName>
</protein>
<comment type="similarity">
    <text evidence="3 10 13">Belongs to the phosphoglycerate kinase family.</text>
</comment>
<dbReference type="PROSITE" id="PS00111">
    <property type="entry name" value="PGLYCERATE_KINASE"/>
    <property type="match status" value="1"/>
</dbReference>
<dbReference type="SUPFAM" id="SSF53748">
    <property type="entry name" value="Phosphoglycerate kinase"/>
    <property type="match status" value="1"/>
</dbReference>
<keyword evidence="6 10" id="KW-0808">Transferase</keyword>
<evidence type="ECO:0000256" key="10">
    <source>
        <dbReference type="HAMAP-Rule" id="MF_00145"/>
    </source>
</evidence>
<evidence type="ECO:0000256" key="2">
    <source>
        <dbReference type="ARBA" id="ARBA00004838"/>
    </source>
</evidence>
<feature type="binding site" evidence="10">
    <location>
        <position position="123"/>
    </location>
    <ligand>
        <name>substrate</name>
    </ligand>
</feature>
<feature type="binding site" evidence="10">
    <location>
        <position position="35"/>
    </location>
    <ligand>
        <name>substrate</name>
    </ligand>
</feature>
<dbReference type="PIRSF" id="PIRSF000724">
    <property type="entry name" value="Pgk"/>
    <property type="match status" value="1"/>
</dbReference>
<evidence type="ECO:0000256" key="1">
    <source>
        <dbReference type="ARBA" id="ARBA00000642"/>
    </source>
</evidence>
<evidence type="ECO:0000313" key="15">
    <source>
        <dbReference type="Proteomes" id="UP000178421"/>
    </source>
</evidence>
<evidence type="ECO:0000256" key="3">
    <source>
        <dbReference type="ARBA" id="ARBA00008982"/>
    </source>
</evidence>
<feature type="binding site" evidence="10">
    <location>
        <begin position="313"/>
        <end position="316"/>
    </location>
    <ligand>
        <name>ATP</name>
        <dbReference type="ChEBI" id="CHEBI:30616"/>
    </ligand>
</feature>
<dbReference type="GO" id="GO:0043531">
    <property type="term" value="F:ADP binding"/>
    <property type="evidence" value="ECO:0007669"/>
    <property type="project" value="TreeGrafter"/>
</dbReference>
<comment type="caution">
    <text evidence="14">The sequence shown here is derived from an EMBL/GenBank/DDBJ whole genome shotgun (WGS) entry which is preliminary data.</text>
</comment>
<dbReference type="PANTHER" id="PTHR11406:SF23">
    <property type="entry name" value="PHOSPHOGLYCERATE KINASE 1, CHLOROPLASTIC-RELATED"/>
    <property type="match status" value="1"/>
</dbReference>
<evidence type="ECO:0000256" key="8">
    <source>
        <dbReference type="ARBA" id="ARBA00022777"/>
    </source>
</evidence>
<dbReference type="GO" id="GO:0006096">
    <property type="term" value="P:glycolytic process"/>
    <property type="evidence" value="ECO:0007669"/>
    <property type="project" value="UniProtKB-UniRule"/>
</dbReference>
<feature type="binding site" evidence="11">
    <location>
        <position position="123"/>
    </location>
    <ligand>
        <name>(2R)-3-phosphoglycerate</name>
        <dbReference type="ChEBI" id="CHEBI:58272"/>
    </ligand>
</feature>
<evidence type="ECO:0000256" key="11">
    <source>
        <dbReference type="PIRSR" id="PIRSR000724-1"/>
    </source>
</evidence>
<dbReference type="InterPro" id="IPR015911">
    <property type="entry name" value="Phosphoglycerate_kinase_CS"/>
</dbReference>
<feature type="binding site" evidence="10 11">
    <location>
        <begin position="19"/>
        <end position="21"/>
    </location>
    <ligand>
        <name>substrate</name>
    </ligand>
</feature>
<dbReference type="GO" id="GO:0005524">
    <property type="term" value="F:ATP binding"/>
    <property type="evidence" value="ECO:0007669"/>
    <property type="project" value="UniProtKB-KW"/>
</dbReference>
<dbReference type="EMBL" id="MHUH01000021">
    <property type="protein sequence ID" value="OHA73236.1"/>
    <property type="molecule type" value="Genomic_DNA"/>
</dbReference>
<evidence type="ECO:0000256" key="5">
    <source>
        <dbReference type="ARBA" id="ARBA00016471"/>
    </source>
</evidence>
<keyword evidence="9 10" id="KW-0067">ATP-binding</keyword>
<evidence type="ECO:0000256" key="4">
    <source>
        <dbReference type="ARBA" id="ARBA00013061"/>
    </source>
</evidence>
<evidence type="ECO:0000256" key="6">
    <source>
        <dbReference type="ARBA" id="ARBA00022679"/>
    </source>
</evidence>
<dbReference type="UniPathway" id="UPA00109">
    <property type="reaction ID" value="UER00185"/>
</dbReference>
<comment type="caution">
    <text evidence="10">Lacks conserved residue(s) required for the propagation of feature annotation.</text>
</comment>
<organism evidence="14 15">
    <name type="scientific">Candidatus Wildermuthbacteria bacterium RIFCSPLOWO2_01_FULL_48_29</name>
    <dbReference type="NCBI Taxonomy" id="1802462"/>
    <lineage>
        <taxon>Bacteria</taxon>
        <taxon>Candidatus Wildermuthiibacteriota</taxon>
    </lineage>
</organism>
<evidence type="ECO:0000313" key="14">
    <source>
        <dbReference type="EMBL" id="OHA73236.1"/>
    </source>
</evidence>
<gene>
    <name evidence="10" type="primary">pgk</name>
    <name evidence="14" type="ORF">A2940_00780</name>
</gene>
<reference evidence="14 15" key="1">
    <citation type="journal article" date="2016" name="Nat. Commun.">
        <title>Thousands of microbial genomes shed light on interconnected biogeochemical processes in an aquifer system.</title>
        <authorList>
            <person name="Anantharaman K."/>
            <person name="Brown C.T."/>
            <person name="Hug L.A."/>
            <person name="Sharon I."/>
            <person name="Castelle C.J."/>
            <person name="Probst A.J."/>
            <person name="Thomas B.C."/>
            <person name="Singh A."/>
            <person name="Wilkins M.J."/>
            <person name="Karaoz U."/>
            <person name="Brodie E.L."/>
            <person name="Williams K.H."/>
            <person name="Hubbard S.S."/>
            <person name="Banfield J.F."/>
        </authorList>
    </citation>
    <scope>NUCLEOTIDE SEQUENCE [LARGE SCALE GENOMIC DNA]</scope>
</reference>
<comment type="pathway">
    <text evidence="2 10">Carbohydrate degradation; glycolysis; pyruvate from D-glyceraldehyde 3-phosphate: step 2/5.</text>
</comment>
<keyword evidence="10" id="KW-0963">Cytoplasm</keyword>
<dbReference type="FunFam" id="3.40.50.1260:FF:000006">
    <property type="entry name" value="Phosphoglycerate kinase"/>
    <property type="match status" value="1"/>
</dbReference>
<dbReference type="Gene3D" id="3.40.50.1260">
    <property type="entry name" value="Phosphoglycerate kinase, N-terminal domain"/>
    <property type="match status" value="3"/>
</dbReference>
<evidence type="ECO:0000256" key="7">
    <source>
        <dbReference type="ARBA" id="ARBA00022741"/>
    </source>
</evidence>
<dbReference type="GO" id="GO:0006094">
    <property type="term" value="P:gluconeogenesis"/>
    <property type="evidence" value="ECO:0007669"/>
    <property type="project" value="TreeGrafter"/>
</dbReference>
<evidence type="ECO:0000256" key="9">
    <source>
        <dbReference type="ARBA" id="ARBA00022840"/>
    </source>
</evidence>